<comment type="caution">
    <text evidence="2">The sequence shown here is derived from an EMBL/GenBank/DDBJ whole genome shotgun (WGS) entry which is preliminary data.</text>
</comment>
<evidence type="ECO:0000256" key="1">
    <source>
        <dbReference type="SAM" id="MobiDB-lite"/>
    </source>
</evidence>
<dbReference type="EMBL" id="JAVFWL010000001">
    <property type="protein sequence ID" value="KAK6727414.1"/>
    <property type="molecule type" value="Genomic_DNA"/>
</dbReference>
<proteinExistence type="predicted"/>
<dbReference type="Proteomes" id="UP001303046">
    <property type="component" value="Unassembled WGS sequence"/>
</dbReference>
<name>A0ABR1BLU2_NECAM</name>
<evidence type="ECO:0000313" key="3">
    <source>
        <dbReference type="Proteomes" id="UP001303046"/>
    </source>
</evidence>
<keyword evidence="3" id="KW-1185">Reference proteome</keyword>
<feature type="compositionally biased region" description="Low complexity" evidence="1">
    <location>
        <begin position="10"/>
        <end position="23"/>
    </location>
</feature>
<accession>A0ABR1BLU2</accession>
<feature type="region of interest" description="Disordered" evidence="1">
    <location>
        <begin position="1"/>
        <end position="27"/>
    </location>
</feature>
<gene>
    <name evidence="2" type="primary">Necator_chrI.g1359</name>
    <name evidence="2" type="ORF">RB195_005233</name>
</gene>
<sequence>MVFRRKNKKSSTSNLTSLTQSTTHGSITGKSRFYREESWVKVNPRLEPQLDGEVGEVMVSISDLLRIGYSTNKAKQATESA</sequence>
<evidence type="ECO:0000313" key="2">
    <source>
        <dbReference type="EMBL" id="KAK6727414.1"/>
    </source>
</evidence>
<organism evidence="2 3">
    <name type="scientific">Necator americanus</name>
    <name type="common">Human hookworm</name>
    <dbReference type="NCBI Taxonomy" id="51031"/>
    <lineage>
        <taxon>Eukaryota</taxon>
        <taxon>Metazoa</taxon>
        <taxon>Ecdysozoa</taxon>
        <taxon>Nematoda</taxon>
        <taxon>Chromadorea</taxon>
        <taxon>Rhabditida</taxon>
        <taxon>Rhabditina</taxon>
        <taxon>Rhabditomorpha</taxon>
        <taxon>Strongyloidea</taxon>
        <taxon>Ancylostomatidae</taxon>
        <taxon>Bunostominae</taxon>
        <taxon>Necator</taxon>
    </lineage>
</organism>
<reference evidence="2 3" key="1">
    <citation type="submission" date="2023-08" db="EMBL/GenBank/DDBJ databases">
        <title>A Necator americanus chromosomal reference genome.</title>
        <authorList>
            <person name="Ilik V."/>
            <person name="Petrzelkova K.J."/>
            <person name="Pardy F."/>
            <person name="Fuh T."/>
            <person name="Niatou-Singa F.S."/>
            <person name="Gouil Q."/>
            <person name="Baker L."/>
            <person name="Ritchie M.E."/>
            <person name="Jex A.R."/>
            <person name="Gazzola D."/>
            <person name="Li H."/>
            <person name="Toshio Fujiwara R."/>
            <person name="Zhan B."/>
            <person name="Aroian R.V."/>
            <person name="Pafco B."/>
            <person name="Schwarz E.M."/>
        </authorList>
    </citation>
    <scope>NUCLEOTIDE SEQUENCE [LARGE SCALE GENOMIC DNA]</scope>
    <source>
        <strain evidence="2 3">Aroian</strain>
        <tissue evidence="2">Whole animal</tissue>
    </source>
</reference>
<protein>
    <submittedName>
        <fullName evidence="2">Uncharacterized protein</fullName>
    </submittedName>
</protein>